<protein>
    <submittedName>
        <fullName evidence="1">Uncharacterized protein</fullName>
    </submittedName>
</protein>
<dbReference type="RefSeq" id="WP_256614747.1">
    <property type="nucleotide sequence ID" value="NZ_JANIBK010000029.1"/>
</dbReference>
<gene>
    <name evidence="1" type="ORF">NP596_07835</name>
</gene>
<dbReference type="Proteomes" id="UP001524586">
    <property type="component" value="Unassembled WGS sequence"/>
</dbReference>
<comment type="caution">
    <text evidence="1">The sequence shown here is derived from an EMBL/GenBank/DDBJ whole genome shotgun (WGS) entry which is preliminary data.</text>
</comment>
<organism evidence="1 2">
    <name type="scientific">Methylomonas rivi</name>
    <dbReference type="NCBI Taxonomy" id="2952226"/>
    <lineage>
        <taxon>Bacteria</taxon>
        <taxon>Pseudomonadati</taxon>
        <taxon>Pseudomonadota</taxon>
        <taxon>Gammaproteobacteria</taxon>
        <taxon>Methylococcales</taxon>
        <taxon>Methylococcaceae</taxon>
        <taxon>Methylomonas</taxon>
    </lineage>
</organism>
<proteinExistence type="predicted"/>
<evidence type="ECO:0000313" key="2">
    <source>
        <dbReference type="Proteomes" id="UP001524586"/>
    </source>
</evidence>
<keyword evidence="2" id="KW-1185">Reference proteome</keyword>
<dbReference type="EMBL" id="JANIBK010000029">
    <property type="protein sequence ID" value="MCQ8128365.1"/>
    <property type="molecule type" value="Genomic_DNA"/>
</dbReference>
<accession>A0ABT1U3J0</accession>
<evidence type="ECO:0000313" key="1">
    <source>
        <dbReference type="EMBL" id="MCQ8128365.1"/>
    </source>
</evidence>
<reference evidence="1 2" key="1">
    <citation type="submission" date="2022-07" db="EMBL/GenBank/DDBJ databases">
        <title>Methylomonas rivi sp. nov., Methylomonas rosea sp. nov., Methylomonas aureus sp. nov. and Methylomonas subterranea sp. nov., four novel methanotrophs isolated from a freshwater creek and the deep terrestrial subsurface.</title>
        <authorList>
            <person name="Abin C."/>
            <person name="Sankaranarayanan K."/>
            <person name="Garner C."/>
            <person name="Sindelar R."/>
            <person name="Kotary K."/>
            <person name="Garner R."/>
            <person name="Barclay S."/>
            <person name="Lawson P."/>
            <person name="Krumholz L."/>
        </authorList>
    </citation>
    <scope>NUCLEOTIDE SEQUENCE [LARGE SCALE GENOMIC DNA]</scope>
    <source>
        <strain evidence="1 2">WSC-6</strain>
    </source>
</reference>
<name>A0ABT1U3J0_9GAMM</name>
<sequence>MATTSNKSGIRFFGAPRLAGRSVEIVGKDAAATDIANINETAIGIRI</sequence>